<protein>
    <recommendedName>
        <fullName evidence="2">AAA+ ATPase domain-containing protein</fullName>
    </recommendedName>
</protein>
<dbReference type="Pfam" id="PF00004">
    <property type="entry name" value="AAA"/>
    <property type="match status" value="1"/>
</dbReference>
<feature type="non-terminal residue" evidence="3">
    <location>
        <position position="430"/>
    </location>
</feature>
<dbReference type="STRING" id="1051891.A0A0C3QU10"/>
<dbReference type="PANTHER" id="PTHR23077:SF132">
    <property type="entry name" value="ATP-DEPENDENT ZN PROTEASE"/>
    <property type="match status" value="1"/>
</dbReference>
<gene>
    <name evidence="3" type="ORF">M407DRAFT_18256</name>
</gene>
<dbReference type="Proteomes" id="UP000054248">
    <property type="component" value="Unassembled WGS sequence"/>
</dbReference>
<evidence type="ECO:0000259" key="2">
    <source>
        <dbReference type="SMART" id="SM00382"/>
    </source>
</evidence>
<keyword evidence="4" id="KW-1185">Reference proteome</keyword>
<dbReference type="GO" id="GO:1990275">
    <property type="term" value="F:preribosome binding"/>
    <property type="evidence" value="ECO:0007669"/>
    <property type="project" value="TreeGrafter"/>
</dbReference>
<dbReference type="GO" id="GO:0016887">
    <property type="term" value="F:ATP hydrolysis activity"/>
    <property type="evidence" value="ECO:0007669"/>
    <property type="project" value="InterPro"/>
</dbReference>
<dbReference type="CDD" id="cd19481">
    <property type="entry name" value="RecA-like_protease"/>
    <property type="match status" value="1"/>
</dbReference>
<feature type="domain" description="AAA+ ATPase" evidence="2">
    <location>
        <begin position="268"/>
        <end position="391"/>
    </location>
</feature>
<organism evidence="3 4">
    <name type="scientific">Tulasnella calospora MUT 4182</name>
    <dbReference type="NCBI Taxonomy" id="1051891"/>
    <lineage>
        <taxon>Eukaryota</taxon>
        <taxon>Fungi</taxon>
        <taxon>Dikarya</taxon>
        <taxon>Basidiomycota</taxon>
        <taxon>Agaricomycotina</taxon>
        <taxon>Agaricomycetes</taxon>
        <taxon>Cantharellales</taxon>
        <taxon>Tulasnellaceae</taxon>
        <taxon>Tulasnella</taxon>
    </lineage>
</organism>
<keyword evidence="1" id="KW-0547">Nucleotide-binding</keyword>
<dbReference type="GO" id="GO:0003723">
    <property type="term" value="F:RNA binding"/>
    <property type="evidence" value="ECO:0007669"/>
    <property type="project" value="TreeGrafter"/>
</dbReference>
<dbReference type="GO" id="GO:0005634">
    <property type="term" value="C:nucleus"/>
    <property type="evidence" value="ECO:0007669"/>
    <property type="project" value="TreeGrafter"/>
</dbReference>
<evidence type="ECO:0000313" key="4">
    <source>
        <dbReference type="Proteomes" id="UP000054248"/>
    </source>
</evidence>
<evidence type="ECO:0000313" key="3">
    <source>
        <dbReference type="EMBL" id="KIO32791.1"/>
    </source>
</evidence>
<dbReference type="Gene3D" id="3.40.50.300">
    <property type="entry name" value="P-loop containing nucleotide triphosphate hydrolases"/>
    <property type="match status" value="1"/>
</dbReference>
<dbReference type="HOGENOM" id="CLU_025506_1_0_1"/>
<proteinExistence type="inferred from homology"/>
<dbReference type="InterPro" id="IPR003959">
    <property type="entry name" value="ATPase_AAA_core"/>
</dbReference>
<sequence>MLPRRQAQKIPSGMLAAMRESNQAILQNMEEDFVRLTLADLRASSIIPADTIIPSATSGDDGNLKDSHSPLYEKFLKHTSATRVDTNTYMTEVIRAAHPGSAVVATRDFNLNVFNLPGARIRQLPKTEMDSHLYFLEPAKRGSSGGLGASITFGCCSVEWASKKFLMYIIQFMESPYFPTTQFFYVHEDELAINEMLVAVGNFATELHEEIPVYAHGWWEHDHQLWLDVQKANWDDVILDPDFKQRLQDDVNGFFKSEKVYKDLAIPWKRGIIFLGPPGNGKTISLKAIMKNCPHPSLYVKNFQSFGGEEYGMQLVFNYARRMAPCIVILEDLDSLINDGNRSFFLNEIDGLQGNDGLLIIGTTNHFDKLDPALSKRPSRFDRKFNFAQPTRDERIQYATYWQHKLKDNKDISFPDSLVDEIADLTDGFS</sequence>
<dbReference type="SUPFAM" id="SSF52540">
    <property type="entry name" value="P-loop containing nucleoside triphosphate hydrolases"/>
    <property type="match status" value="1"/>
</dbReference>
<keyword evidence="1" id="KW-0067">ATP-binding</keyword>
<evidence type="ECO:0000256" key="1">
    <source>
        <dbReference type="RuleBase" id="RU003651"/>
    </source>
</evidence>
<dbReference type="PROSITE" id="PS00674">
    <property type="entry name" value="AAA"/>
    <property type="match status" value="1"/>
</dbReference>
<dbReference type="PANTHER" id="PTHR23077">
    <property type="entry name" value="AAA-FAMILY ATPASE"/>
    <property type="match status" value="1"/>
</dbReference>
<comment type="similarity">
    <text evidence="1">Belongs to the AAA ATPase family.</text>
</comment>
<name>A0A0C3QU10_9AGAM</name>
<dbReference type="InterPro" id="IPR050168">
    <property type="entry name" value="AAA_ATPase_domain"/>
</dbReference>
<dbReference type="SMART" id="SM00382">
    <property type="entry name" value="AAA"/>
    <property type="match status" value="1"/>
</dbReference>
<reference evidence="4" key="2">
    <citation type="submission" date="2015-01" db="EMBL/GenBank/DDBJ databases">
        <title>Evolutionary Origins and Diversification of the Mycorrhizal Mutualists.</title>
        <authorList>
            <consortium name="DOE Joint Genome Institute"/>
            <consortium name="Mycorrhizal Genomics Consortium"/>
            <person name="Kohler A."/>
            <person name="Kuo A."/>
            <person name="Nagy L.G."/>
            <person name="Floudas D."/>
            <person name="Copeland A."/>
            <person name="Barry K.W."/>
            <person name="Cichocki N."/>
            <person name="Veneault-Fourrey C."/>
            <person name="LaButti K."/>
            <person name="Lindquist E.A."/>
            <person name="Lipzen A."/>
            <person name="Lundell T."/>
            <person name="Morin E."/>
            <person name="Murat C."/>
            <person name="Riley R."/>
            <person name="Ohm R."/>
            <person name="Sun H."/>
            <person name="Tunlid A."/>
            <person name="Henrissat B."/>
            <person name="Grigoriev I.V."/>
            <person name="Hibbett D.S."/>
            <person name="Martin F."/>
        </authorList>
    </citation>
    <scope>NUCLEOTIDE SEQUENCE [LARGE SCALE GENOMIC DNA]</scope>
    <source>
        <strain evidence="4">MUT 4182</strain>
    </source>
</reference>
<accession>A0A0C3QU10</accession>
<dbReference type="InterPro" id="IPR003593">
    <property type="entry name" value="AAA+_ATPase"/>
</dbReference>
<dbReference type="AlphaFoldDB" id="A0A0C3QU10"/>
<dbReference type="GO" id="GO:0042254">
    <property type="term" value="P:ribosome biogenesis"/>
    <property type="evidence" value="ECO:0007669"/>
    <property type="project" value="TreeGrafter"/>
</dbReference>
<dbReference type="OrthoDB" id="2115716at2759"/>
<dbReference type="InterPro" id="IPR027417">
    <property type="entry name" value="P-loop_NTPase"/>
</dbReference>
<dbReference type="InterPro" id="IPR003960">
    <property type="entry name" value="ATPase_AAA_CS"/>
</dbReference>
<reference evidence="3 4" key="1">
    <citation type="submission" date="2014-04" db="EMBL/GenBank/DDBJ databases">
        <authorList>
            <consortium name="DOE Joint Genome Institute"/>
            <person name="Kuo A."/>
            <person name="Girlanda M."/>
            <person name="Perotto S."/>
            <person name="Kohler A."/>
            <person name="Nagy L.G."/>
            <person name="Floudas D."/>
            <person name="Copeland A."/>
            <person name="Barry K.W."/>
            <person name="Cichocki N."/>
            <person name="Veneault-Fourrey C."/>
            <person name="LaButti K."/>
            <person name="Lindquist E.A."/>
            <person name="Lipzen A."/>
            <person name="Lundell T."/>
            <person name="Morin E."/>
            <person name="Murat C."/>
            <person name="Sun H."/>
            <person name="Tunlid A."/>
            <person name="Henrissat B."/>
            <person name="Grigoriev I.V."/>
            <person name="Hibbett D.S."/>
            <person name="Martin F."/>
            <person name="Nordberg H.P."/>
            <person name="Cantor M.N."/>
            <person name="Hua S.X."/>
        </authorList>
    </citation>
    <scope>NUCLEOTIDE SEQUENCE [LARGE SCALE GENOMIC DNA]</scope>
    <source>
        <strain evidence="3 4">MUT 4182</strain>
    </source>
</reference>
<dbReference type="EMBL" id="KN822952">
    <property type="protein sequence ID" value="KIO32791.1"/>
    <property type="molecule type" value="Genomic_DNA"/>
</dbReference>
<dbReference type="GO" id="GO:0005524">
    <property type="term" value="F:ATP binding"/>
    <property type="evidence" value="ECO:0007669"/>
    <property type="project" value="UniProtKB-KW"/>
</dbReference>